<dbReference type="InterPro" id="IPR001199">
    <property type="entry name" value="Cyt_B5-like_heme/steroid-bd"/>
</dbReference>
<evidence type="ECO:0000313" key="3">
    <source>
        <dbReference type="EMBL" id="CAF1234625.1"/>
    </source>
</evidence>
<organism evidence="3 8">
    <name type="scientific">Rotaria sordida</name>
    <dbReference type="NCBI Taxonomy" id="392033"/>
    <lineage>
        <taxon>Eukaryota</taxon>
        <taxon>Metazoa</taxon>
        <taxon>Spiralia</taxon>
        <taxon>Gnathifera</taxon>
        <taxon>Rotifera</taxon>
        <taxon>Eurotatoria</taxon>
        <taxon>Bdelloidea</taxon>
        <taxon>Philodinida</taxon>
        <taxon>Philodinidae</taxon>
        <taxon>Rotaria</taxon>
    </lineage>
</organism>
<evidence type="ECO:0000259" key="1">
    <source>
        <dbReference type="PROSITE" id="PS50255"/>
    </source>
</evidence>
<accession>A0A814YRI1</accession>
<dbReference type="EMBL" id="CAJNOH010001193">
    <property type="protein sequence ID" value="CAF1188101.1"/>
    <property type="molecule type" value="Genomic_DNA"/>
</dbReference>
<gene>
    <name evidence="5" type="ORF">JXQ802_LOCUS37691</name>
    <name evidence="6" type="ORF">OTI717_LOCUS35081</name>
    <name evidence="2" type="ORF">PYM288_LOCUS24188</name>
    <name evidence="3" type="ORF">SEV965_LOCUS22888</name>
    <name evidence="4" type="ORF">ZHD862_LOCUS26052</name>
</gene>
<feature type="domain" description="Cytochrome b5 heme-binding" evidence="1">
    <location>
        <begin position="6"/>
        <end position="82"/>
    </location>
</feature>
<dbReference type="Proteomes" id="UP000663823">
    <property type="component" value="Unassembled WGS sequence"/>
</dbReference>
<dbReference type="EMBL" id="CAJNOL010002033">
    <property type="protein sequence ID" value="CAF1452673.1"/>
    <property type="molecule type" value="Genomic_DNA"/>
</dbReference>
<dbReference type="Pfam" id="PF00173">
    <property type="entry name" value="Cyt-b5"/>
    <property type="match status" value="1"/>
</dbReference>
<dbReference type="Gene3D" id="3.10.120.10">
    <property type="entry name" value="Cytochrome b5-like heme/steroid binding domain"/>
    <property type="match status" value="1"/>
</dbReference>
<reference evidence="3" key="1">
    <citation type="submission" date="2021-02" db="EMBL/GenBank/DDBJ databases">
        <authorList>
            <person name="Nowell W R."/>
        </authorList>
    </citation>
    <scope>NUCLEOTIDE SEQUENCE</scope>
</reference>
<evidence type="ECO:0000313" key="6">
    <source>
        <dbReference type="EMBL" id="CAF4126334.1"/>
    </source>
</evidence>
<dbReference type="InterPro" id="IPR036400">
    <property type="entry name" value="Cyt_B5-like_heme/steroid_sf"/>
</dbReference>
<dbReference type="Proteomes" id="UP000663870">
    <property type="component" value="Unassembled WGS sequence"/>
</dbReference>
<comment type="caution">
    <text evidence="3">The sequence shown here is derived from an EMBL/GenBank/DDBJ whole genome shotgun (WGS) entry which is preliminary data.</text>
</comment>
<name>A0A814YRI1_9BILA</name>
<evidence type="ECO:0000313" key="4">
    <source>
        <dbReference type="EMBL" id="CAF1263935.1"/>
    </source>
</evidence>
<evidence type="ECO:0000313" key="5">
    <source>
        <dbReference type="EMBL" id="CAF1452673.1"/>
    </source>
</evidence>
<sequence>MERKFEEYQELSKKNDSRVYVSIASCIHDVSNFIDSHSNGQAIIKVYVDKDAIVAFYGSVHHHGTSGHNILAMMRVAVGKYSGEVEYIRKRLGHVQTPTSIFV</sequence>
<dbReference type="SUPFAM" id="SSF55856">
    <property type="entry name" value="Cytochrome b5-like heme/steroid binding domain"/>
    <property type="match status" value="1"/>
</dbReference>
<evidence type="ECO:0000313" key="7">
    <source>
        <dbReference type="Proteomes" id="UP000663870"/>
    </source>
</evidence>
<evidence type="ECO:0000313" key="2">
    <source>
        <dbReference type="EMBL" id="CAF1188101.1"/>
    </source>
</evidence>
<proteinExistence type="predicted"/>
<dbReference type="EMBL" id="CAJNOT010001917">
    <property type="protein sequence ID" value="CAF1263935.1"/>
    <property type="molecule type" value="Genomic_DNA"/>
</dbReference>
<dbReference type="PROSITE" id="PS50255">
    <property type="entry name" value="CYTOCHROME_B5_2"/>
    <property type="match status" value="1"/>
</dbReference>
<dbReference type="EMBL" id="CAJNOU010001651">
    <property type="protein sequence ID" value="CAF1234625.1"/>
    <property type="molecule type" value="Genomic_DNA"/>
</dbReference>
<dbReference type="AlphaFoldDB" id="A0A814YRI1"/>
<dbReference type="Proteomes" id="UP000663864">
    <property type="component" value="Unassembled WGS sequence"/>
</dbReference>
<protein>
    <recommendedName>
        <fullName evidence="1">Cytochrome b5 heme-binding domain-containing protein</fullName>
    </recommendedName>
</protein>
<dbReference type="Proteomes" id="UP000663889">
    <property type="component" value="Unassembled WGS sequence"/>
</dbReference>
<evidence type="ECO:0000313" key="8">
    <source>
        <dbReference type="Proteomes" id="UP000663889"/>
    </source>
</evidence>
<keyword evidence="7" id="KW-1185">Reference proteome</keyword>
<dbReference type="EMBL" id="CAJOAX010013175">
    <property type="protein sequence ID" value="CAF4126334.1"/>
    <property type="molecule type" value="Genomic_DNA"/>
</dbReference>
<dbReference type="Proteomes" id="UP000663854">
    <property type="component" value="Unassembled WGS sequence"/>
</dbReference>
<dbReference type="SMART" id="SM01117">
    <property type="entry name" value="Cyt-b5"/>
    <property type="match status" value="1"/>
</dbReference>